<dbReference type="Proteomes" id="UP000001549">
    <property type="component" value="Chromosome"/>
</dbReference>
<dbReference type="PANTHER" id="PTHR31632">
    <property type="entry name" value="IRON TRANSPORTER FTH1"/>
    <property type="match status" value="1"/>
</dbReference>
<dbReference type="Pfam" id="PF09375">
    <property type="entry name" value="Peptidase_M75"/>
    <property type="match status" value="1"/>
</dbReference>
<dbReference type="EMBL" id="CP002801">
    <property type="protein sequence ID" value="AEH09823.1"/>
    <property type="molecule type" value="Genomic_DNA"/>
</dbReference>
<reference evidence="11 12" key="1">
    <citation type="submission" date="2011-05" db="EMBL/GenBank/DDBJ databases">
        <title>Complete sequence of chromosome of Frankia symbiont of Datisca glomerata.</title>
        <authorList>
            <consortium name="US DOE Joint Genome Institute"/>
            <person name="Lucas S."/>
            <person name="Han J."/>
            <person name="Lapidus A."/>
            <person name="Cheng J.-F."/>
            <person name="Goodwin L."/>
            <person name="Pitluck S."/>
            <person name="Peters L."/>
            <person name="Mikhailova N."/>
            <person name="Chertkov O."/>
            <person name="Teshima H."/>
            <person name="Han C."/>
            <person name="Tapia R."/>
            <person name="Land M."/>
            <person name="Hauser L."/>
            <person name="Kyrpides N."/>
            <person name="Ivanova N."/>
            <person name="Pagani I."/>
            <person name="Berry A."/>
            <person name="Pawlowski K."/>
            <person name="Persson T."/>
            <person name="Vanden Heuvel B."/>
            <person name="Benson D."/>
            <person name="Woyke T."/>
        </authorList>
    </citation>
    <scope>NUCLEOTIDE SEQUENCE [LARGE SCALE GENOMIC DNA]</scope>
    <source>
        <strain evidence="12">4085684</strain>
    </source>
</reference>
<feature type="transmembrane region" description="Helical" evidence="9">
    <location>
        <begin position="246"/>
        <end position="265"/>
    </location>
</feature>
<dbReference type="PANTHER" id="PTHR31632:SF2">
    <property type="entry name" value="PLASMA MEMBRANE IRON PERMEASE"/>
    <property type="match status" value="1"/>
</dbReference>
<dbReference type="Gene3D" id="1.20.1420.20">
    <property type="entry name" value="M75 peptidase, HXXE motif"/>
    <property type="match status" value="1"/>
</dbReference>
<feature type="transmembrane region" description="Helical" evidence="9">
    <location>
        <begin position="43"/>
        <end position="62"/>
    </location>
</feature>
<evidence type="ECO:0000256" key="5">
    <source>
        <dbReference type="ARBA" id="ARBA00022692"/>
    </source>
</evidence>
<keyword evidence="5 9" id="KW-0812">Transmembrane</keyword>
<name>F8B1F1_9ACTN</name>
<protein>
    <submittedName>
        <fullName evidence="11">Iron permease FTR1</fullName>
    </submittedName>
</protein>
<dbReference type="AlphaFoldDB" id="F8B1F1"/>
<evidence type="ECO:0000256" key="2">
    <source>
        <dbReference type="ARBA" id="ARBA00004196"/>
    </source>
</evidence>
<dbReference type="GO" id="GO:0015093">
    <property type="term" value="F:ferrous iron transmembrane transporter activity"/>
    <property type="evidence" value="ECO:0007669"/>
    <property type="project" value="TreeGrafter"/>
</dbReference>
<sequence length="713" mass="73687">MWTNFVPNLLIGLREGFEASLIVSILVATLVRADQRTRLPQVWMGVLAAVALSASFGAVLTFAATSMSTAAQEAFSGVLSLIAVGFVTVMVFWMRRSARTLSGEISGRVIAALAIGPGALVLTAFLAVAREGLETSLFVWTTARGADESVGPLVGANAGIALAAAACFAVYRQTLRINLTRFFRITGIGLIVIAAGVTGYGLADLQESGLLPGGATTAFDLTATIDPSSWYTRLTEGIFNITPRMTVLQVVGYLAYLLLVLPLFLRGAGSTAPAATPAEPTTPAEPAVTAEPVAAVEPAAVVATGSTAAADPATPAGGGRRWVPRAVPRWALPVAVVAVPAITAGATILALGPSDDAHATTIEATASSCAEGWQAPRPGRQTFTVHNGGGRGLEVRLIDPVSGAIHAEIELLAPGTSRPLSATVGGGTYAWQCLPGNDPPIVSASQRVTGPSAGGQAIIPVTDEALAEPLDAYRAFVTAGLVTLQRDTDTLRADVAAGDLDAARRDWLTAHLDYERLGAAYGTFGDFDAAINGGPDGLPGGVTDEGFTGFHRIEYGLWHGESAAALSPLAAQLADDVTELGRAFPTQELDPNDLALRTHEILENTLQFQLTGTADQGSGSTLATASANAEGTRELLKIISPLLATRAPDTLAAADRRLDAFATLLRRTASPAGTWIAPQALPLADRQRLNGSLGGLLETLAPIPDVLEIRNAG</sequence>
<dbReference type="HOGENOM" id="CLU_026985_0_0_11"/>
<evidence type="ECO:0000259" key="10">
    <source>
        <dbReference type="Pfam" id="PF09375"/>
    </source>
</evidence>
<dbReference type="InterPro" id="IPR034981">
    <property type="entry name" value="Imelysin-like_EfeO/Algp7"/>
</dbReference>
<dbReference type="InterPro" id="IPR018976">
    <property type="entry name" value="Imelysin-like"/>
</dbReference>
<keyword evidence="12" id="KW-1185">Reference proteome</keyword>
<evidence type="ECO:0000256" key="8">
    <source>
        <dbReference type="ARBA" id="ARBA00023136"/>
    </source>
</evidence>
<evidence type="ECO:0000256" key="3">
    <source>
        <dbReference type="ARBA" id="ARBA00005989"/>
    </source>
</evidence>
<dbReference type="InterPro" id="IPR038352">
    <property type="entry name" value="Imelysin_sf"/>
</dbReference>
<comment type="subcellular location">
    <subcellularLocation>
        <location evidence="2">Cell envelope</location>
    </subcellularLocation>
    <subcellularLocation>
        <location evidence="1">Membrane</location>
        <topology evidence="1">Multi-pass membrane protein</topology>
    </subcellularLocation>
</comment>
<dbReference type="GO" id="GO:0030313">
    <property type="term" value="C:cell envelope"/>
    <property type="evidence" value="ECO:0007669"/>
    <property type="project" value="UniProtKB-SubCell"/>
</dbReference>
<dbReference type="eggNOG" id="COG2822">
    <property type="taxonomic scope" value="Bacteria"/>
</dbReference>
<organism evidence="11 12">
    <name type="scientific">Candidatus Protofrankia datiscae</name>
    <dbReference type="NCBI Taxonomy" id="2716812"/>
    <lineage>
        <taxon>Bacteria</taxon>
        <taxon>Bacillati</taxon>
        <taxon>Actinomycetota</taxon>
        <taxon>Actinomycetes</taxon>
        <taxon>Frankiales</taxon>
        <taxon>Frankiaceae</taxon>
        <taxon>Protofrankia</taxon>
    </lineage>
</organism>
<feature type="domain" description="Imelysin-like" evidence="10">
    <location>
        <begin position="470"/>
        <end position="679"/>
    </location>
</feature>
<dbReference type="KEGG" id="fsy:FsymDg_2445"/>
<comment type="similarity">
    <text evidence="3">Belongs to the EfeM/EfeO family.</text>
</comment>
<evidence type="ECO:0000256" key="7">
    <source>
        <dbReference type="ARBA" id="ARBA00022989"/>
    </source>
</evidence>
<dbReference type="eggNOG" id="COG0672">
    <property type="taxonomic scope" value="Bacteria"/>
</dbReference>
<feature type="transmembrane region" description="Helical" evidence="9">
    <location>
        <begin position="74"/>
        <end position="93"/>
    </location>
</feature>
<feature type="transmembrane region" description="Helical" evidence="9">
    <location>
        <begin position="330"/>
        <end position="352"/>
    </location>
</feature>
<keyword evidence="8 9" id="KW-0472">Membrane</keyword>
<accession>F8B1F1</accession>
<keyword evidence="7 9" id="KW-1133">Transmembrane helix</keyword>
<evidence type="ECO:0000313" key="12">
    <source>
        <dbReference type="Proteomes" id="UP000001549"/>
    </source>
</evidence>
<dbReference type="Pfam" id="PF03239">
    <property type="entry name" value="FTR1"/>
    <property type="match status" value="1"/>
</dbReference>
<evidence type="ECO:0000256" key="1">
    <source>
        <dbReference type="ARBA" id="ARBA00004141"/>
    </source>
</evidence>
<evidence type="ECO:0000256" key="6">
    <source>
        <dbReference type="ARBA" id="ARBA00022729"/>
    </source>
</evidence>
<feature type="transmembrane region" description="Helical" evidence="9">
    <location>
        <begin position="149"/>
        <end position="170"/>
    </location>
</feature>
<feature type="transmembrane region" description="Helical" evidence="9">
    <location>
        <begin position="12"/>
        <end position="31"/>
    </location>
</feature>
<evidence type="ECO:0000313" key="11">
    <source>
        <dbReference type="EMBL" id="AEH09823.1"/>
    </source>
</evidence>
<dbReference type="NCBIfam" id="NF041756">
    <property type="entry name" value="EfeU"/>
    <property type="match status" value="1"/>
</dbReference>
<evidence type="ECO:0000256" key="4">
    <source>
        <dbReference type="ARBA" id="ARBA00008333"/>
    </source>
</evidence>
<dbReference type="CDD" id="cd14656">
    <property type="entry name" value="Imelysin-like_EfeO"/>
    <property type="match status" value="1"/>
</dbReference>
<gene>
    <name evidence="11" type="ordered locus">FsymDg_2445</name>
</gene>
<dbReference type="STRING" id="656024.FsymDg_2445"/>
<keyword evidence="6" id="KW-0732">Signal</keyword>
<proteinExistence type="inferred from homology"/>
<comment type="similarity">
    <text evidence="4">Belongs to the oxidase-dependent Fe transporter (OFeT) (TC 9.A.10.1) family.</text>
</comment>
<dbReference type="InterPro" id="IPR004923">
    <property type="entry name" value="FTR1/Fip1/EfeU"/>
</dbReference>
<feature type="transmembrane region" description="Helical" evidence="9">
    <location>
        <begin position="182"/>
        <end position="203"/>
    </location>
</feature>
<feature type="transmembrane region" description="Helical" evidence="9">
    <location>
        <begin position="105"/>
        <end position="129"/>
    </location>
</feature>
<evidence type="ECO:0000256" key="9">
    <source>
        <dbReference type="SAM" id="Phobius"/>
    </source>
</evidence>
<dbReference type="GO" id="GO:0033573">
    <property type="term" value="C:high-affinity iron permease complex"/>
    <property type="evidence" value="ECO:0007669"/>
    <property type="project" value="InterPro"/>
</dbReference>
<dbReference type="RefSeq" id="WP_013873745.1">
    <property type="nucleotide sequence ID" value="NC_015656.1"/>
</dbReference>